<dbReference type="Pfam" id="PF01381">
    <property type="entry name" value="HTH_3"/>
    <property type="match status" value="1"/>
</dbReference>
<dbReference type="SUPFAM" id="SSF51306">
    <property type="entry name" value="LexA/Signal peptidase"/>
    <property type="match status" value="1"/>
</dbReference>
<dbReference type="InterPro" id="IPR015927">
    <property type="entry name" value="Peptidase_S24_S26A/B/C"/>
</dbReference>
<dbReference type="AlphaFoldDB" id="A0A1I5PYT7"/>
<organism evidence="3 4">
    <name type="scientific">Geopseudomonas sagittaria</name>
    <dbReference type="NCBI Taxonomy" id="1135990"/>
    <lineage>
        <taxon>Bacteria</taxon>
        <taxon>Pseudomonadati</taxon>
        <taxon>Pseudomonadota</taxon>
        <taxon>Gammaproteobacteria</taxon>
        <taxon>Pseudomonadales</taxon>
        <taxon>Pseudomonadaceae</taxon>
        <taxon>Geopseudomonas</taxon>
    </lineage>
</organism>
<dbReference type="Gene3D" id="2.10.109.10">
    <property type="entry name" value="Umud Fragment, subunit A"/>
    <property type="match status" value="1"/>
</dbReference>
<gene>
    <name evidence="3" type="ORF">SAMN05216229_102101</name>
</gene>
<name>A0A1I5PYT7_9GAMM</name>
<dbReference type="InterPro" id="IPR039418">
    <property type="entry name" value="LexA-like"/>
</dbReference>
<proteinExistence type="predicted"/>
<keyword evidence="4" id="KW-1185">Reference proteome</keyword>
<feature type="region of interest" description="Disordered" evidence="1">
    <location>
        <begin position="68"/>
        <end position="87"/>
    </location>
</feature>
<dbReference type="Gene3D" id="1.10.260.40">
    <property type="entry name" value="lambda repressor-like DNA-binding domains"/>
    <property type="match status" value="1"/>
</dbReference>
<dbReference type="RefSeq" id="WP_092428096.1">
    <property type="nucleotide sequence ID" value="NZ_FOXM01000002.1"/>
</dbReference>
<dbReference type="PANTHER" id="PTHR33516">
    <property type="entry name" value="LEXA REPRESSOR"/>
    <property type="match status" value="1"/>
</dbReference>
<accession>A0A1I5PYT7</accession>
<dbReference type="PANTHER" id="PTHR33516:SF2">
    <property type="entry name" value="LEXA REPRESSOR-RELATED"/>
    <property type="match status" value="1"/>
</dbReference>
<protein>
    <submittedName>
        <fullName evidence="3">Helix-turn-helix</fullName>
    </submittedName>
</protein>
<sequence length="227" mass="24760">MERHERIAKAIAASGKKKGEIAAECGVANSAVTQWINGDSKSLKPENLYALAKATGFRAEWLAIGEGEEREPASSASQLAEPGNVTPAQQPDRLYRYPVISRVAAGAWQEAIETCDPWAYDTFELADYQAKGPAFWLHVSGDSMTSPVPPSIPEGHLILVDTGIEPRPGDMVVAKLVDADEATFKLLVADAGQLYLKPLNPAYRMIPIDERCRMIGVVVEAKMKLRR</sequence>
<dbReference type="EMBL" id="FOXM01000002">
    <property type="protein sequence ID" value="SFP39069.1"/>
    <property type="molecule type" value="Genomic_DNA"/>
</dbReference>
<dbReference type="CDD" id="cd06529">
    <property type="entry name" value="S24_LexA-like"/>
    <property type="match status" value="1"/>
</dbReference>
<dbReference type="PROSITE" id="PS50943">
    <property type="entry name" value="HTH_CROC1"/>
    <property type="match status" value="1"/>
</dbReference>
<dbReference type="SMART" id="SM00530">
    <property type="entry name" value="HTH_XRE"/>
    <property type="match status" value="1"/>
</dbReference>
<reference evidence="4" key="1">
    <citation type="submission" date="2016-10" db="EMBL/GenBank/DDBJ databases">
        <authorList>
            <person name="Varghese N."/>
            <person name="Submissions S."/>
        </authorList>
    </citation>
    <scope>NUCLEOTIDE SEQUENCE [LARGE SCALE GENOMIC DNA]</scope>
    <source>
        <strain evidence="4">JCM 18195</strain>
    </source>
</reference>
<evidence type="ECO:0000313" key="4">
    <source>
        <dbReference type="Proteomes" id="UP000243084"/>
    </source>
</evidence>
<dbReference type="Proteomes" id="UP000243084">
    <property type="component" value="Unassembled WGS sequence"/>
</dbReference>
<dbReference type="InterPro" id="IPR036286">
    <property type="entry name" value="LexA/Signal_pep-like_sf"/>
</dbReference>
<dbReference type="InterPro" id="IPR010982">
    <property type="entry name" value="Lambda_DNA-bd_dom_sf"/>
</dbReference>
<dbReference type="CDD" id="cd00093">
    <property type="entry name" value="HTH_XRE"/>
    <property type="match status" value="1"/>
</dbReference>
<dbReference type="Pfam" id="PF00717">
    <property type="entry name" value="Peptidase_S24"/>
    <property type="match status" value="1"/>
</dbReference>
<dbReference type="SUPFAM" id="SSF47413">
    <property type="entry name" value="lambda repressor-like DNA-binding domains"/>
    <property type="match status" value="1"/>
</dbReference>
<evidence type="ECO:0000259" key="2">
    <source>
        <dbReference type="PROSITE" id="PS50943"/>
    </source>
</evidence>
<dbReference type="InterPro" id="IPR050077">
    <property type="entry name" value="LexA_repressor"/>
</dbReference>
<dbReference type="GO" id="GO:0003677">
    <property type="term" value="F:DNA binding"/>
    <property type="evidence" value="ECO:0007669"/>
    <property type="project" value="InterPro"/>
</dbReference>
<evidence type="ECO:0000256" key="1">
    <source>
        <dbReference type="SAM" id="MobiDB-lite"/>
    </source>
</evidence>
<feature type="domain" description="HTH cro/C1-type" evidence="2">
    <location>
        <begin position="7"/>
        <end position="62"/>
    </location>
</feature>
<dbReference type="InterPro" id="IPR001387">
    <property type="entry name" value="Cro/C1-type_HTH"/>
</dbReference>
<dbReference type="OrthoDB" id="9791537at2"/>
<evidence type="ECO:0000313" key="3">
    <source>
        <dbReference type="EMBL" id="SFP39069.1"/>
    </source>
</evidence>